<dbReference type="InterPro" id="IPR044946">
    <property type="entry name" value="Restrct_endonuc_typeI_TRD_sf"/>
</dbReference>
<evidence type="ECO:0000256" key="3">
    <source>
        <dbReference type="SAM" id="MobiDB-lite"/>
    </source>
</evidence>
<dbReference type="Proteomes" id="UP001500642">
    <property type="component" value="Unassembled WGS sequence"/>
</dbReference>
<sequence length="390" mass="42806">MLNLDKSAWKRVAFGDVVRNVNETVRDLEAAGIDRIIAMEHLDPGELKVSRWGSTDAGRTFTRRVKPGQTLFGKRRAYQRKAAYAEFDAICSGDIYTFDADETQLRRDLLPFIVQSEGFFEHALGTSAGSLSPRTNWRDLKDFEFNLPSFEEQTRMADLLWAIERHKRTLADEVESVQGVLARVAATRLSALPTTARLGDLTTTRSGPSFPASDVHGESVEGSVPVIGIPNTKPDGTIDLEGVGHVTGLPASVSTIDESSLILIRTNGNRQRIGNVYIPPEAAHGHAVSAFQFLMRANDMSDRDYLFWVLSEAGMQHRMSDAASGTVGLGNLAVRWLNELEIPWTELPEERRAFVETLGTLRDGLARLRAEVAAVTAVGKVVLGEMLGGS</sequence>
<comment type="caution">
    <text evidence="4">The sequence shown here is derived from an EMBL/GenBank/DDBJ whole genome shotgun (WGS) entry which is preliminary data.</text>
</comment>
<gene>
    <name evidence="4" type="ORF">GCM10023167_14560</name>
</gene>
<evidence type="ECO:0000256" key="1">
    <source>
        <dbReference type="ARBA" id="ARBA00022747"/>
    </source>
</evidence>
<evidence type="ECO:0000256" key="2">
    <source>
        <dbReference type="ARBA" id="ARBA00023125"/>
    </source>
</evidence>
<keyword evidence="4" id="KW-0540">Nuclease</keyword>
<keyword evidence="1" id="KW-0680">Restriction system</keyword>
<keyword evidence="2" id="KW-0238">DNA-binding</keyword>
<evidence type="ECO:0000313" key="4">
    <source>
        <dbReference type="EMBL" id="GAA4389121.1"/>
    </source>
</evidence>
<keyword evidence="4" id="KW-0255">Endonuclease</keyword>
<keyword evidence="5" id="KW-1185">Reference proteome</keyword>
<accession>A0ABP8JDJ5</accession>
<dbReference type="InterPro" id="IPR052021">
    <property type="entry name" value="Type-I_RS_S_subunit"/>
</dbReference>
<dbReference type="EMBL" id="BAABGL010000006">
    <property type="protein sequence ID" value="GAA4389121.1"/>
    <property type="molecule type" value="Genomic_DNA"/>
</dbReference>
<dbReference type="GO" id="GO:0004519">
    <property type="term" value="F:endonuclease activity"/>
    <property type="evidence" value="ECO:0007669"/>
    <property type="project" value="UniProtKB-KW"/>
</dbReference>
<reference evidence="5" key="1">
    <citation type="journal article" date="2019" name="Int. J. Syst. Evol. Microbiol.">
        <title>The Global Catalogue of Microorganisms (GCM) 10K type strain sequencing project: providing services to taxonomists for standard genome sequencing and annotation.</title>
        <authorList>
            <consortium name="The Broad Institute Genomics Platform"/>
            <consortium name="The Broad Institute Genome Sequencing Center for Infectious Disease"/>
            <person name="Wu L."/>
            <person name="Ma J."/>
        </authorList>
    </citation>
    <scope>NUCLEOTIDE SEQUENCE [LARGE SCALE GENOMIC DNA]</scope>
    <source>
        <strain evidence="5">JCM 17808</strain>
    </source>
</reference>
<organism evidence="4 5">
    <name type="scientific">Brevibacterium pityocampae</name>
    <dbReference type="NCBI Taxonomy" id="506594"/>
    <lineage>
        <taxon>Bacteria</taxon>
        <taxon>Bacillati</taxon>
        <taxon>Actinomycetota</taxon>
        <taxon>Actinomycetes</taxon>
        <taxon>Micrococcales</taxon>
        <taxon>Brevibacteriaceae</taxon>
        <taxon>Brevibacterium</taxon>
    </lineage>
</organism>
<feature type="region of interest" description="Disordered" evidence="3">
    <location>
        <begin position="200"/>
        <end position="228"/>
    </location>
</feature>
<proteinExistence type="predicted"/>
<evidence type="ECO:0000313" key="5">
    <source>
        <dbReference type="Proteomes" id="UP001500642"/>
    </source>
</evidence>
<name>A0ABP8JDJ5_9MICO</name>
<dbReference type="PANTHER" id="PTHR30408:SF12">
    <property type="entry name" value="TYPE I RESTRICTION ENZYME MJAVIII SPECIFICITY SUBUNIT"/>
    <property type="match status" value="1"/>
</dbReference>
<protein>
    <submittedName>
        <fullName evidence="4">Restriction endonuclease subunit S</fullName>
    </submittedName>
</protein>
<dbReference type="PANTHER" id="PTHR30408">
    <property type="entry name" value="TYPE-1 RESTRICTION ENZYME ECOKI SPECIFICITY PROTEIN"/>
    <property type="match status" value="1"/>
</dbReference>
<dbReference type="SUPFAM" id="SSF116734">
    <property type="entry name" value="DNA methylase specificity domain"/>
    <property type="match status" value="2"/>
</dbReference>
<keyword evidence="4" id="KW-0378">Hydrolase</keyword>
<dbReference type="Gene3D" id="3.90.220.20">
    <property type="entry name" value="DNA methylase specificity domains"/>
    <property type="match status" value="2"/>
</dbReference>